<reference evidence="7" key="1">
    <citation type="submission" date="2020-11" db="EMBL/GenBank/DDBJ databases">
        <authorList>
            <consortium name="DOE Joint Genome Institute"/>
            <person name="Ahrendt S."/>
            <person name="Riley R."/>
            <person name="Andreopoulos W."/>
            <person name="Labutti K."/>
            <person name="Pangilinan J."/>
            <person name="Ruiz-Duenas F.J."/>
            <person name="Barrasa J.M."/>
            <person name="Sanchez-Garcia M."/>
            <person name="Camarero S."/>
            <person name="Miyauchi S."/>
            <person name="Serrano A."/>
            <person name="Linde D."/>
            <person name="Babiker R."/>
            <person name="Drula E."/>
            <person name="Ayuso-Fernandez I."/>
            <person name="Pacheco R."/>
            <person name="Padilla G."/>
            <person name="Ferreira P."/>
            <person name="Barriuso J."/>
            <person name="Kellner H."/>
            <person name="Castanera R."/>
            <person name="Alfaro M."/>
            <person name="Ramirez L."/>
            <person name="Pisabarro A.G."/>
            <person name="Kuo A."/>
            <person name="Tritt A."/>
            <person name="Lipzen A."/>
            <person name="He G."/>
            <person name="Yan M."/>
            <person name="Ng V."/>
            <person name="Cullen D."/>
            <person name="Martin F."/>
            <person name="Rosso M.-N."/>
            <person name="Henrissat B."/>
            <person name="Hibbett D."/>
            <person name="Martinez A.T."/>
            <person name="Grigoriev I.V."/>
        </authorList>
    </citation>
    <scope>NUCLEOTIDE SEQUENCE</scope>
    <source>
        <strain evidence="7">AH 40177</strain>
    </source>
</reference>
<dbReference type="PROSITE" id="PS50865">
    <property type="entry name" value="ZF_MYND_2"/>
    <property type="match status" value="1"/>
</dbReference>
<dbReference type="GO" id="GO:0008270">
    <property type="term" value="F:zinc ion binding"/>
    <property type="evidence" value="ECO:0007669"/>
    <property type="project" value="UniProtKB-KW"/>
</dbReference>
<keyword evidence="8" id="KW-1185">Reference proteome</keyword>
<evidence type="ECO:0000256" key="3">
    <source>
        <dbReference type="ARBA" id="ARBA00022833"/>
    </source>
</evidence>
<evidence type="ECO:0000256" key="2">
    <source>
        <dbReference type="ARBA" id="ARBA00022771"/>
    </source>
</evidence>
<gene>
    <name evidence="7" type="ORF">BDP27DRAFT_1338391</name>
</gene>
<evidence type="ECO:0000256" key="4">
    <source>
        <dbReference type="PROSITE-ProRule" id="PRU00134"/>
    </source>
</evidence>
<dbReference type="InterPro" id="IPR002893">
    <property type="entry name" value="Znf_MYND"/>
</dbReference>
<name>A0A9P5PD57_9AGAR</name>
<feature type="compositionally biased region" description="Polar residues" evidence="5">
    <location>
        <begin position="83"/>
        <end position="93"/>
    </location>
</feature>
<evidence type="ECO:0000313" key="8">
    <source>
        <dbReference type="Proteomes" id="UP000772434"/>
    </source>
</evidence>
<evidence type="ECO:0000313" key="7">
    <source>
        <dbReference type="EMBL" id="KAF9061258.1"/>
    </source>
</evidence>
<keyword evidence="3" id="KW-0862">Zinc</keyword>
<dbReference type="Proteomes" id="UP000772434">
    <property type="component" value="Unassembled WGS sequence"/>
</dbReference>
<comment type="caution">
    <text evidence="7">The sequence shown here is derived from an EMBL/GenBank/DDBJ whole genome shotgun (WGS) entry which is preliminary data.</text>
</comment>
<accession>A0A9P5PD57</accession>
<dbReference type="AlphaFoldDB" id="A0A9P5PD57"/>
<evidence type="ECO:0000256" key="5">
    <source>
        <dbReference type="SAM" id="MobiDB-lite"/>
    </source>
</evidence>
<sequence length="567" mass="63774">MAPSQTSQPHLPRKLLMDLLKEPWMTSFKSTVFTVNGHRLRYGIANQADTTLSAETLIQGHFGGFFVTLDEEREKETERESLTVRSKGSNTNRKSSKHVDSPARYAKYTILNKSIDDTDPLLASETIRLGALINTVNGRGQTPLLQTLERLYDVEDLYNRTRTSGQFPLHAVQIKLRSDLDNGKARLKYIAILLIEQHADVNATMEWQGKMVTPLYLAACVVRDFDIVGRLLMHGANPSPSLPAASIREALSGNDSKRDLLRFNQLVSEIPYGPGTPRPPRVCPCFSGKSLPECHNNGDSQPYPDEFLCSCASKKTYGQCCKLRNMKTVEVWMKKGNALPHTTPSHIGPETQRTMAELGLDDQKMAELMAEHSMDAAKMMFNPQFREASEELIEMACKEDEHVDPAFAWTYLQLHFFPSPQGRSSSKKWCLTRQREWNSMVDKYIALGKDPRSNLDIECAAKVGHSLGPLNRTCEALGCGKIEGKDVKKVLTCSKCQMTYYCSPGCQKLSWKEHKKLCGTVQQREAPLPAQTVIEDFVLKFLVPMMMLKTGEVDMEQLEEMMKAPQS</sequence>
<dbReference type="Gene3D" id="6.10.140.2220">
    <property type="match status" value="1"/>
</dbReference>
<evidence type="ECO:0000259" key="6">
    <source>
        <dbReference type="PROSITE" id="PS50865"/>
    </source>
</evidence>
<evidence type="ECO:0000256" key="1">
    <source>
        <dbReference type="ARBA" id="ARBA00022723"/>
    </source>
</evidence>
<organism evidence="7 8">
    <name type="scientific">Rhodocollybia butyracea</name>
    <dbReference type="NCBI Taxonomy" id="206335"/>
    <lineage>
        <taxon>Eukaryota</taxon>
        <taxon>Fungi</taxon>
        <taxon>Dikarya</taxon>
        <taxon>Basidiomycota</taxon>
        <taxon>Agaricomycotina</taxon>
        <taxon>Agaricomycetes</taxon>
        <taxon>Agaricomycetidae</taxon>
        <taxon>Agaricales</taxon>
        <taxon>Marasmiineae</taxon>
        <taxon>Omphalotaceae</taxon>
        <taxon>Rhodocollybia</taxon>
    </lineage>
</organism>
<feature type="domain" description="MYND-type" evidence="6">
    <location>
        <begin position="476"/>
        <end position="518"/>
    </location>
</feature>
<protein>
    <recommendedName>
        <fullName evidence="6">MYND-type domain-containing protein</fullName>
    </recommendedName>
</protein>
<dbReference type="SUPFAM" id="SSF144232">
    <property type="entry name" value="HIT/MYND zinc finger-like"/>
    <property type="match status" value="1"/>
</dbReference>
<dbReference type="SUPFAM" id="SSF48403">
    <property type="entry name" value="Ankyrin repeat"/>
    <property type="match status" value="1"/>
</dbReference>
<dbReference type="Pfam" id="PF01753">
    <property type="entry name" value="zf-MYND"/>
    <property type="match status" value="1"/>
</dbReference>
<proteinExistence type="predicted"/>
<dbReference type="OrthoDB" id="432970at2759"/>
<keyword evidence="1" id="KW-0479">Metal-binding</keyword>
<dbReference type="InterPro" id="IPR036770">
    <property type="entry name" value="Ankyrin_rpt-contain_sf"/>
</dbReference>
<dbReference type="Gene3D" id="1.25.40.20">
    <property type="entry name" value="Ankyrin repeat-containing domain"/>
    <property type="match status" value="1"/>
</dbReference>
<dbReference type="EMBL" id="JADNRY010000208">
    <property type="protein sequence ID" value="KAF9061258.1"/>
    <property type="molecule type" value="Genomic_DNA"/>
</dbReference>
<keyword evidence="2 4" id="KW-0863">Zinc-finger</keyword>
<feature type="region of interest" description="Disordered" evidence="5">
    <location>
        <begin position="77"/>
        <end position="99"/>
    </location>
</feature>